<evidence type="ECO:0000259" key="2">
    <source>
        <dbReference type="PROSITE" id="PS51746"/>
    </source>
</evidence>
<evidence type="ECO:0000256" key="1">
    <source>
        <dbReference type="SAM" id="MobiDB-lite"/>
    </source>
</evidence>
<name>A0AAV6JLP9_9ERIC</name>
<feature type="domain" description="PPM-type phosphatase" evidence="2">
    <location>
        <begin position="716"/>
        <end position="977"/>
    </location>
</feature>
<sequence>MEGSGEVVNCLENGSSSEGRPPNPLAAAYRQCFSGPRVAAVAPCKKKSLVRHASLVSVMDKILPSHLLNLSNTASISIEPRLNIEDRATDYVPILRSGAWGDIGFRSSMEDAYVCVDDFIHDYGLKNVSDGPNAFYGDMSSSTGANSAPKTAEGSVLWQFVTKLDKFGGKGGNFKWKCNYCGVTKNGSYTRVKAHLLKVTGEGVAACEVVTSPEVAKFHKLIEEEKAKAEQSQPKKVPLPPSSASLTSTTFIETQGGKGSKKRRAYTSESDNPVIKAFNVGARDHLHSEIARMFYSGGLPFNLARNPHYVSSYMYAANHSIPGYIPPVYNLLRTRLLQRERANIERLLDPIKGTWKEKGLTIASDGWSDSQRSWITIVVGDASCIKNFIMNHSMRLAIFNEFVSLKLLSVAETRFASSIVMLRRFKLIKQGLQSMVISTQWNSHREEQGASFVRETLLNEKWWDKVDYVLSFTGPIYDMLRECDTDKPTLHLIYDMWDNMIEKVKCVIYKHEEKHLEDESEFYDVVHKILVDRWNKNNTPLHCLAHALNPRYYSDIWLEEDPKRVPPHKDEEVTNERKKCLKRYLNDSMERTKANMEYAKFSTKEGSFSDVDSIEDRCNMDPHSWWVIHGASAPILQTLALKILTQPSSSSCCERNWSTYSFIHSLRRNKMTPQRAEDLVYIHSNLRLLSRRSPQYCNGVTKMWDIAGDQFGSLDDIGMLEVANLSLDESEMEVVVFTDDGDGDQANSDEEAIEVFDGHGGKDAANFACNNLPRFIVEDEDFPMEIERAVASAFLQTDTALAEACLLDAALASGTTALAALVVGSSLIVANAGDCRAVLCRRGKAIEMSRDHKPGCSHERKRIEALGGYVSDGYLNGQLNVARALGDWHMEGLKGSRGGGPLSAEPELKTTRLTEEDEFLIIGCDGIWDVFMSQNAVDFARRRLQEHNDPVMCSKDVVEEALKRKSGDNLAVVVVCFQPQPPPNLVVPRSKVHRSFSAEGLKELQSFLDSLET</sequence>
<dbReference type="EMBL" id="JACTNZ010000007">
    <property type="protein sequence ID" value="KAG5540579.1"/>
    <property type="molecule type" value="Genomic_DNA"/>
</dbReference>
<dbReference type="SUPFAM" id="SSF81606">
    <property type="entry name" value="PP2C-like"/>
    <property type="match status" value="1"/>
</dbReference>
<gene>
    <name evidence="3" type="ORF">RHGRI_020709</name>
</gene>
<dbReference type="PANTHER" id="PTHR13832">
    <property type="entry name" value="PROTEIN PHOSPHATASE 2C"/>
    <property type="match status" value="1"/>
</dbReference>
<comment type="caution">
    <text evidence="3">The sequence shown here is derived from an EMBL/GenBank/DDBJ whole genome shotgun (WGS) entry which is preliminary data.</text>
</comment>
<feature type="region of interest" description="Disordered" evidence="1">
    <location>
        <begin position="226"/>
        <end position="266"/>
    </location>
</feature>
<keyword evidence="4" id="KW-1185">Reference proteome</keyword>
<protein>
    <recommendedName>
        <fullName evidence="2">PPM-type phosphatase domain-containing protein</fullName>
    </recommendedName>
</protein>
<dbReference type="GO" id="GO:0004722">
    <property type="term" value="F:protein serine/threonine phosphatase activity"/>
    <property type="evidence" value="ECO:0007669"/>
    <property type="project" value="InterPro"/>
</dbReference>
<dbReference type="SUPFAM" id="SSF53098">
    <property type="entry name" value="Ribonuclease H-like"/>
    <property type="match status" value="1"/>
</dbReference>
<dbReference type="CDD" id="cd00143">
    <property type="entry name" value="PP2Cc"/>
    <property type="match status" value="1"/>
</dbReference>
<reference evidence="3" key="1">
    <citation type="submission" date="2020-08" db="EMBL/GenBank/DDBJ databases">
        <title>Plant Genome Project.</title>
        <authorList>
            <person name="Zhang R.-G."/>
        </authorList>
    </citation>
    <scope>NUCLEOTIDE SEQUENCE</scope>
    <source>
        <strain evidence="3">WSP0</strain>
        <tissue evidence="3">Leaf</tissue>
    </source>
</reference>
<dbReference type="Pfam" id="PF05699">
    <property type="entry name" value="Dimer_Tnp_hAT"/>
    <property type="match status" value="1"/>
</dbReference>
<dbReference type="PANTHER" id="PTHR13832:SF790">
    <property type="entry name" value="PROTEIN PHOSPHATASE 2C 22-RELATED"/>
    <property type="match status" value="1"/>
</dbReference>
<dbReference type="InterPro" id="IPR036457">
    <property type="entry name" value="PPM-type-like_dom_sf"/>
</dbReference>
<dbReference type="GO" id="GO:0046983">
    <property type="term" value="F:protein dimerization activity"/>
    <property type="evidence" value="ECO:0007669"/>
    <property type="project" value="InterPro"/>
</dbReference>
<dbReference type="Proteomes" id="UP000823749">
    <property type="component" value="Chromosome 7"/>
</dbReference>
<organism evidence="3 4">
    <name type="scientific">Rhododendron griersonianum</name>
    <dbReference type="NCBI Taxonomy" id="479676"/>
    <lineage>
        <taxon>Eukaryota</taxon>
        <taxon>Viridiplantae</taxon>
        <taxon>Streptophyta</taxon>
        <taxon>Embryophyta</taxon>
        <taxon>Tracheophyta</taxon>
        <taxon>Spermatophyta</taxon>
        <taxon>Magnoliopsida</taxon>
        <taxon>eudicotyledons</taxon>
        <taxon>Gunneridae</taxon>
        <taxon>Pentapetalae</taxon>
        <taxon>asterids</taxon>
        <taxon>Ericales</taxon>
        <taxon>Ericaceae</taxon>
        <taxon>Ericoideae</taxon>
        <taxon>Rhodoreae</taxon>
        <taxon>Rhododendron</taxon>
    </lineage>
</organism>
<proteinExistence type="predicted"/>
<dbReference type="InterPro" id="IPR015655">
    <property type="entry name" value="PP2C"/>
</dbReference>
<dbReference type="PROSITE" id="PS51746">
    <property type="entry name" value="PPM_2"/>
    <property type="match status" value="1"/>
</dbReference>
<evidence type="ECO:0000313" key="4">
    <source>
        <dbReference type="Proteomes" id="UP000823749"/>
    </source>
</evidence>
<accession>A0AAV6JLP9</accession>
<dbReference type="InterPro" id="IPR001932">
    <property type="entry name" value="PPM-type_phosphatase-like_dom"/>
</dbReference>
<dbReference type="AlphaFoldDB" id="A0AAV6JLP9"/>
<dbReference type="Pfam" id="PF00481">
    <property type="entry name" value="PP2C"/>
    <property type="match status" value="1"/>
</dbReference>
<dbReference type="InterPro" id="IPR012337">
    <property type="entry name" value="RNaseH-like_sf"/>
</dbReference>
<evidence type="ECO:0000313" key="3">
    <source>
        <dbReference type="EMBL" id="KAG5540579.1"/>
    </source>
</evidence>
<dbReference type="InterPro" id="IPR008906">
    <property type="entry name" value="HATC_C_dom"/>
</dbReference>
<dbReference type="SMART" id="SM00332">
    <property type="entry name" value="PP2Cc"/>
    <property type="match status" value="1"/>
</dbReference>
<feature type="region of interest" description="Disordered" evidence="1">
    <location>
        <begin position="1"/>
        <end position="22"/>
    </location>
</feature>
<dbReference type="Gene3D" id="3.60.40.10">
    <property type="entry name" value="PPM-type phosphatase domain"/>
    <property type="match status" value="1"/>
</dbReference>